<dbReference type="EMBL" id="GU784883">
    <property type="protein sequence ID" value="AII77614.1"/>
    <property type="molecule type" value="Genomic_DNA"/>
</dbReference>
<evidence type="ECO:0000313" key="3">
    <source>
        <dbReference type="EMBL" id="AII77618.1"/>
    </source>
</evidence>
<reference evidence="1" key="1">
    <citation type="submission" date="2010-02" db="EMBL/GenBank/DDBJ databases">
        <title>The upstream open reading frames (uORFs) in 5'UTR are conserved in representative strains of the three major Trypanosoma cruzi populations.</title>
        <authorList>
            <person name="Jaeger L.H."/>
            <person name="Brandao A.A."/>
        </authorList>
    </citation>
    <scope>NUCLEOTIDE SEQUENCE</scope>
    <source>
        <strain evidence="2">103/94</strain>
        <strain evidence="1">GLT593</strain>
    </source>
</reference>
<sequence length="11" mass="1440">MKCQCYRRPRV</sequence>
<evidence type="ECO:0000313" key="2">
    <source>
        <dbReference type="EMBL" id="AII77614.1"/>
    </source>
</evidence>
<dbReference type="EMBL" id="GU784882">
    <property type="protein sequence ID" value="AII77610.1"/>
    <property type="molecule type" value="Genomic_DNA"/>
</dbReference>
<organism evidence="3">
    <name type="scientific">Trypanosoma cruzi</name>
    <dbReference type="NCBI Taxonomy" id="5693"/>
    <lineage>
        <taxon>Eukaryota</taxon>
        <taxon>Discoba</taxon>
        <taxon>Euglenozoa</taxon>
        <taxon>Kinetoplastea</taxon>
        <taxon>Metakinetoplastina</taxon>
        <taxon>Trypanosomatida</taxon>
        <taxon>Trypanosomatidae</taxon>
        <taxon>Trypanosoma</taxon>
        <taxon>Schizotrypanum</taxon>
    </lineage>
</organism>
<proteinExistence type="predicted"/>
<name>A0A076JRC7_TRYCR</name>
<dbReference type="EMBL" id="GU784884">
    <property type="protein sequence ID" value="AII77618.1"/>
    <property type="molecule type" value="Genomic_DNA"/>
</dbReference>
<protein>
    <submittedName>
        <fullName evidence="3">UORF</fullName>
    </submittedName>
</protein>
<reference evidence="3" key="2">
    <citation type="journal article" date="2011" name="Parasitol. Res.">
        <title>The composition of upstream open reading frames (uORF) in four genes from Trypanosoma cruzi typical strains.</title>
        <authorList>
            <person name="Jaeger L.H."/>
            <person name="Brandao A."/>
        </authorList>
    </citation>
    <scope>NUCLEOTIDE SEQUENCE</scope>
    <source>
        <strain evidence="3">Berkeley</strain>
    </source>
</reference>
<evidence type="ECO:0000313" key="1">
    <source>
        <dbReference type="EMBL" id="AII77610.1"/>
    </source>
</evidence>
<accession>A0A076JRC7</accession>